<evidence type="ECO:0000256" key="6">
    <source>
        <dbReference type="ARBA" id="ARBA00022847"/>
    </source>
</evidence>
<keyword evidence="5 9" id="KW-0812">Transmembrane</keyword>
<feature type="transmembrane region" description="Helical" evidence="9">
    <location>
        <begin position="423"/>
        <end position="444"/>
    </location>
</feature>
<feature type="transmembrane region" description="Helical" evidence="9">
    <location>
        <begin position="243"/>
        <end position="270"/>
    </location>
</feature>
<dbReference type="InterPro" id="IPR001463">
    <property type="entry name" value="Na/Ala_symport"/>
</dbReference>
<dbReference type="RefSeq" id="WP_098037888.1">
    <property type="nucleotide sequence ID" value="NZ_CWGJ01000011.1"/>
</dbReference>
<dbReference type="PRINTS" id="PR00175">
    <property type="entry name" value="NAALASMPORT"/>
</dbReference>
<evidence type="ECO:0000256" key="1">
    <source>
        <dbReference type="ARBA" id="ARBA00004651"/>
    </source>
</evidence>
<feature type="transmembrane region" description="Helical" evidence="9">
    <location>
        <begin position="358"/>
        <end position="382"/>
    </location>
</feature>
<feature type="transmembrane region" description="Helical" evidence="9">
    <location>
        <begin position="147"/>
        <end position="168"/>
    </location>
</feature>
<comment type="similarity">
    <text evidence="2 9">Belongs to the alanine or glycine:cation symporter (AGCS) (TC 2.A.25) family.</text>
</comment>
<dbReference type="PANTHER" id="PTHR30330">
    <property type="entry name" value="AGSS FAMILY TRANSPORTER, SODIUM-ALANINE"/>
    <property type="match status" value="1"/>
</dbReference>
<keyword evidence="8 9" id="KW-0472">Membrane</keyword>
<dbReference type="AlphaFoldDB" id="A0A0H5DNX8"/>
<dbReference type="GO" id="GO:0005886">
    <property type="term" value="C:plasma membrane"/>
    <property type="evidence" value="ECO:0007669"/>
    <property type="project" value="UniProtKB-SubCell"/>
</dbReference>
<evidence type="ECO:0000256" key="9">
    <source>
        <dbReference type="RuleBase" id="RU363064"/>
    </source>
</evidence>
<dbReference type="GO" id="GO:0005283">
    <property type="term" value="F:amino acid:sodium symporter activity"/>
    <property type="evidence" value="ECO:0007669"/>
    <property type="project" value="InterPro"/>
</dbReference>
<dbReference type="OrthoDB" id="9804874at2"/>
<accession>A0A0H5DNX8</accession>
<evidence type="ECO:0000256" key="5">
    <source>
        <dbReference type="ARBA" id="ARBA00022692"/>
    </source>
</evidence>
<keyword evidence="6 9" id="KW-0769">Symport</keyword>
<evidence type="ECO:0000313" key="11">
    <source>
        <dbReference type="Proteomes" id="UP000220251"/>
    </source>
</evidence>
<reference evidence="11" key="1">
    <citation type="submission" date="2015-06" db="EMBL/GenBank/DDBJ databases">
        <authorList>
            <person name="Bertelli C."/>
        </authorList>
    </citation>
    <scope>NUCLEOTIDE SEQUENCE [LARGE SCALE GENOMIC DNA]</scope>
    <source>
        <strain evidence="11">CRIB-30</strain>
    </source>
</reference>
<dbReference type="Pfam" id="PF01235">
    <property type="entry name" value="Na_Ala_symp"/>
    <property type="match status" value="1"/>
</dbReference>
<evidence type="ECO:0000256" key="8">
    <source>
        <dbReference type="ARBA" id="ARBA00023136"/>
    </source>
</evidence>
<name>A0A0H5DNX8_9BACT</name>
<evidence type="ECO:0000256" key="2">
    <source>
        <dbReference type="ARBA" id="ARBA00009261"/>
    </source>
</evidence>
<comment type="subcellular location">
    <subcellularLocation>
        <location evidence="1 9">Cell membrane</location>
        <topology evidence="1 9">Multi-pass membrane protein</topology>
    </subcellularLocation>
</comment>
<dbReference type="Proteomes" id="UP000220251">
    <property type="component" value="Unassembled WGS sequence"/>
</dbReference>
<dbReference type="Gene3D" id="1.20.1740.10">
    <property type="entry name" value="Amino acid/polyamine transporter I"/>
    <property type="match status" value="1"/>
</dbReference>
<feature type="transmembrane region" description="Helical" evidence="9">
    <location>
        <begin position="20"/>
        <end position="40"/>
    </location>
</feature>
<protein>
    <submittedName>
        <fullName evidence="10">Sodium/alanine symporter AgcS</fullName>
    </submittedName>
</protein>
<feature type="transmembrane region" description="Helical" evidence="9">
    <location>
        <begin position="394"/>
        <end position="411"/>
    </location>
</feature>
<keyword evidence="4 9" id="KW-1003">Cell membrane</keyword>
<keyword evidence="11" id="KW-1185">Reference proteome</keyword>
<evidence type="ECO:0000256" key="4">
    <source>
        <dbReference type="ARBA" id="ARBA00022475"/>
    </source>
</evidence>
<feature type="transmembrane region" description="Helical" evidence="9">
    <location>
        <begin position="214"/>
        <end position="237"/>
    </location>
</feature>
<feature type="transmembrane region" description="Helical" evidence="9">
    <location>
        <begin position="188"/>
        <end position="207"/>
    </location>
</feature>
<evidence type="ECO:0000256" key="7">
    <source>
        <dbReference type="ARBA" id="ARBA00022989"/>
    </source>
</evidence>
<dbReference type="NCBIfam" id="TIGR00835">
    <property type="entry name" value="agcS"/>
    <property type="match status" value="1"/>
</dbReference>
<evidence type="ECO:0000313" key="10">
    <source>
        <dbReference type="EMBL" id="CRX38032.1"/>
    </source>
</evidence>
<dbReference type="PROSITE" id="PS00873">
    <property type="entry name" value="NA_ALANINE_SYMP"/>
    <property type="match status" value="1"/>
</dbReference>
<feature type="transmembrane region" description="Helical" evidence="9">
    <location>
        <begin position="311"/>
        <end position="332"/>
    </location>
</feature>
<dbReference type="EMBL" id="CWGJ01000011">
    <property type="protein sequence ID" value="CRX38032.1"/>
    <property type="molecule type" value="Genomic_DNA"/>
</dbReference>
<dbReference type="FunFam" id="1.20.1740.10:FF:000004">
    <property type="entry name" value="Sodium:alanine symporter family protein"/>
    <property type="match status" value="1"/>
</dbReference>
<organism evidence="10 11">
    <name type="scientific">Estrella lausannensis</name>
    <dbReference type="NCBI Taxonomy" id="483423"/>
    <lineage>
        <taxon>Bacteria</taxon>
        <taxon>Pseudomonadati</taxon>
        <taxon>Chlamydiota</taxon>
        <taxon>Chlamydiia</taxon>
        <taxon>Parachlamydiales</taxon>
        <taxon>Candidatus Criblamydiaceae</taxon>
        <taxon>Estrella</taxon>
    </lineage>
</organism>
<feature type="transmembrane region" description="Helical" evidence="9">
    <location>
        <begin position="74"/>
        <end position="97"/>
    </location>
</feature>
<keyword evidence="3 9" id="KW-0813">Transport</keyword>
<keyword evidence="7 9" id="KW-1133">Transmembrane helix</keyword>
<feature type="transmembrane region" description="Helical" evidence="9">
    <location>
        <begin position="103"/>
        <end position="126"/>
    </location>
</feature>
<evidence type="ECO:0000256" key="3">
    <source>
        <dbReference type="ARBA" id="ARBA00022448"/>
    </source>
</evidence>
<proteinExistence type="inferred from homology"/>
<dbReference type="PANTHER" id="PTHR30330:SF3">
    <property type="entry name" value="TRANSCRIPTIONAL REGULATOR, LRP FAMILY"/>
    <property type="match status" value="1"/>
</dbReference>
<sequence length="463" mass="49322">MLADLYNTTLLCLDKFYTLLWGAPLLILIMGVGLYLTVVLRGIQFRYLAYALKLVFTKQQHKGEKGDISHFESLMTALAATIGIGNIAGISTAIVAGGMGALFWMWVTAIIGMATRFAESILAVKYRTTDTKGEMCGGPMYFIQYGLGWRWLSTAFAFCGAIAAFGGGNMLQANSVADVLKETFSIDPLISGVVIAVLTGMTILGGIRSIGKVASFLVPMMVLIYISGAGLILLLNFTKIPGVFLTIFESAFTGQAAVGGFLGSTIVMAIQMGVSRGLMTSEAGLGTASIAAAAAQTDVPGRQALVSMTGCFLATIVMCTLTGLVLGVTDILGKTGTDGKLLTGAAMTMAAFKSVIPWGGYIVTTGLILFAFTTLVGYAYYGEKCCEYLFGEKLVPYYRILFTLIVIPGAVLELEIVWKVSDIFNGMMAIPNLIGIMALSKIVIEEKRAFTKLLRQEAIEESA</sequence>
<gene>
    <name evidence="10" type="primary">agcs3</name>
    <name evidence="10" type="ORF">ELAC_0680</name>
</gene>